<dbReference type="AlphaFoldDB" id="X1FYH7"/>
<organism evidence="1">
    <name type="scientific">marine sediment metagenome</name>
    <dbReference type="NCBI Taxonomy" id="412755"/>
    <lineage>
        <taxon>unclassified sequences</taxon>
        <taxon>metagenomes</taxon>
        <taxon>ecological metagenomes</taxon>
    </lineage>
</organism>
<name>X1FYH7_9ZZZZ</name>
<dbReference type="InterPro" id="IPR010181">
    <property type="entry name" value="CGCAxxGCC_motif"/>
</dbReference>
<dbReference type="Pfam" id="PF09719">
    <property type="entry name" value="C_GCAxxG_C_C"/>
    <property type="match status" value="1"/>
</dbReference>
<evidence type="ECO:0000313" key="1">
    <source>
        <dbReference type="EMBL" id="GAH50721.1"/>
    </source>
</evidence>
<proteinExistence type="predicted"/>
<accession>X1FYH7</accession>
<reference evidence="1" key="1">
    <citation type="journal article" date="2014" name="Front. Microbiol.">
        <title>High frequency of phylogenetically diverse reductive dehalogenase-homologous genes in deep subseafloor sedimentary metagenomes.</title>
        <authorList>
            <person name="Kawai M."/>
            <person name="Futagami T."/>
            <person name="Toyoda A."/>
            <person name="Takaki Y."/>
            <person name="Nishi S."/>
            <person name="Hori S."/>
            <person name="Arai W."/>
            <person name="Tsubouchi T."/>
            <person name="Morono Y."/>
            <person name="Uchiyama I."/>
            <person name="Ito T."/>
            <person name="Fujiyama A."/>
            <person name="Inagaki F."/>
            <person name="Takami H."/>
        </authorList>
    </citation>
    <scope>NUCLEOTIDE SEQUENCE</scope>
    <source>
        <strain evidence="1">Expedition CK06-06</strain>
    </source>
</reference>
<gene>
    <name evidence="1" type="ORF">S03H2_27638</name>
</gene>
<sequence length="148" mass="16698">MDIKTLVDKRVHDYYWKDNIDCAITTLKILGEIFLIDLEPQVLNSAIGLFGAGGFQAQCGLVEGALMFIGILGKAKNYSDNEIKEQCYSFAEKFEKEFGSLICKVLRPEGFKPENPPHLCEDLSKKAILFTINFLSEAIKKTELEDEK</sequence>
<protein>
    <recommendedName>
        <fullName evidence="2">C_GCAxxG_C_C family protein</fullName>
    </recommendedName>
</protein>
<evidence type="ECO:0008006" key="2">
    <source>
        <dbReference type="Google" id="ProtNLM"/>
    </source>
</evidence>
<comment type="caution">
    <text evidence="1">The sequence shown here is derived from an EMBL/GenBank/DDBJ whole genome shotgun (WGS) entry which is preliminary data.</text>
</comment>
<dbReference type="EMBL" id="BARU01016632">
    <property type="protein sequence ID" value="GAH50721.1"/>
    <property type="molecule type" value="Genomic_DNA"/>
</dbReference>